<reference evidence="2" key="1">
    <citation type="journal article" date="2020" name="bioRxiv">
        <title>Whole genome comparisons of ergot fungi reveals the divergence and evolution of species within the genus Claviceps are the result of varying mechanisms driving genome evolution and host range expansion.</title>
        <authorList>
            <person name="Wyka S.A."/>
            <person name="Mondo S.J."/>
            <person name="Liu M."/>
            <person name="Dettman J."/>
            <person name="Nalam V."/>
            <person name="Broders K.D."/>
        </authorList>
    </citation>
    <scope>NUCLEOTIDE SEQUENCE</scope>
    <source>
        <strain evidence="2">CCC 489</strain>
    </source>
</reference>
<evidence type="ECO:0000256" key="1">
    <source>
        <dbReference type="SAM" id="MobiDB-lite"/>
    </source>
</evidence>
<evidence type="ECO:0000313" key="3">
    <source>
        <dbReference type="Proteomes" id="UP000811619"/>
    </source>
</evidence>
<dbReference type="Proteomes" id="UP000811619">
    <property type="component" value="Unassembled WGS sequence"/>
</dbReference>
<proteinExistence type="predicted"/>
<organism evidence="2 3">
    <name type="scientific">Claviceps africana</name>
    <dbReference type="NCBI Taxonomy" id="83212"/>
    <lineage>
        <taxon>Eukaryota</taxon>
        <taxon>Fungi</taxon>
        <taxon>Dikarya</taxon>
        <taxon>Ascomycota</taxon>
        <taxon>Pezizomycotina</taxon>
        <taxon>Sordariomycetes</taxon>
        <taxon>Hypocreomycetidae</taxon>
        <taxon>Hypocreales</taxon>
        <taxon>Clavicipitaceae</taxon>
        <taxon>Claviceps</taxon>
    </lineage>
</organism>
<accession>A0A8K0J5L9</accession>
<dbReference type="AlphaFoldDB" id="A0A8K0J5L9"/>
<protein>
    <submittedName>
        <fullName evidence="2">Uncharacterized protein</fullName>
    </submittedName>
</protein>
<feature type="region of interest" description="Disordered" evidence="1">
    <location>
        <begin position="1"/>
        <end position="60"/>
    </location>
</feature>
<keyword evidence="3" id="KW-1185">Reference proteome</keyword>
<comment type="caution">
    <text evidence="2">The sequence shown here is derived from an EMBL/GenBank/DDBJ whole genome shotgun (WGS) entry which is preliminary data.</text>
</comment>
<dbReference type="EMBL" id="SRPY01000346">
    <property type="protein sequence ID" value="KAG5925688.1"/>
    <property type="molecule type" value="Genomic_DNA"/>
</dbReference>
<sequence>MSPPPPSLQAAGPRVPGQGPAGRDNHQQQAASQAQYKPYVPPSAADGSSPNDYYRQGGGY</sequence>
<evidence type="ECO:0000313" key="2">
    <source>
        <dbReference type="EMBL" id="KAG5925688.1"/>
    </source>
</evidence>
<name>A0A8K0J5L9_9HYPO</name>
<gene>
    <name evidence="2" type="ORF">E4U42_004042</name>
</gene>